<dbReference type="OrthoDB" id="10395868at2759"/>
<sequence>MLTRPIPAQPLPIKPVTSISCAPSALFTDLSYVEGSTVSLCLSCVPSSIDTLDEEYDLPANRFTIRQPRAPGSMLESKGDVRMDLGCHNGDTATPLLTTPHKNIDVNKYFNNIHIQSIEDELKQQCEDKTCDVMVFFSAP</sequence>
<keyword evidence="2" id="KW-1185">Reference proteome</keyword>
<dbReference type="InParanoid" id="A0A0D0DV71"/>
<name>A0A0D0DV71_9AGAM</name>
<organism evidence="1 2">
    <name type="scientific">Paxillus rubicundulus Ve08.2h10</name>
    <dbReference type="NCBI Taxonomy" id="930991"/>
    <lineage>
        <taxon>Eukaryota</taxon>
        <taxon>Fungi</taxon>
        <taxon>Dikarya</taxon>
        <taxon>Basidiomycota</taxon>
        <taxon>Agaricomycotina</taxon>
        <taxon>Agaricomycetes</taxon>
        <taxon>Agaricomycetidae</taxon>
        <taxon>Boletales</taxon>
        <taxon>Paxilineae</taxon>
        <taxon>Paxillaceae</taxon>
        <taxon>Paxillus</taxon>
    </lineage>
</organism>
<dbReference type="EMBL" id="KN825196">
    <property type="protein sequence ID" value="KIK93306.1"/>
    <property type="molecule type" value="Genomic_DNA"/>
</dbReference>
<proteinExistence type="predicted"/>
<accession>A0A0D0DV71</accession>
<reference evidence="2" key="2">
    <citation type="submission" date="2015-01" db="EMBL/GenBank/DDBJ databases">
        <title>Evolutionary Origins and Diversification of the Mycorrhizal Mutualists.</title>
        <authorList>
            <consortium name="DOE Joint Genome Institute"/>
            <consortium name="Mycorrhizal Genomics Consortium"/>
            <person name="Kohler A."/>
            <person name="Kuo A."/>
            <person name="Nagy L.G."/>
            <person name="Floudas D."/>
            <person name="Copeland A."/>
            <person name="Barry K.W."/>
            <person name="Cichocki N."/>
            <person name="Veneault-Fourrey C."/>
            <person name="LaButti K."/>
            <person name="Lindquist E.A."/>
            <person name="Lipzen A."/>
            <person name="Lundell T."/>
            <person name="Morin E."/>
            <person name="Murat C."/>
            <person name="Riley R."/>
            <person name="Ohm R."/>
            <person name="Sun H."/>
            <person name="Tunlid A."/>
            <person name="Henrissat B."/>
            <person name="Grigoriev I.V."/>
            <person name="Hibbett D.S."/>
            <person name="Martin F."/>
        </authorList>
    </citation>
    <scope>NUCLEOTIDE SEQUENCE [LARGE SCALE GENOMIC DNA]</scope>
    <source>
        <strain evidence="2">Ve08.2h10</strain>
    </source>
</reference>
<protein>
    <submittedName>
        <fullName evidence="1">Uncharacterized protein</fullName>
    </submittedName>
</protein>
<evidence type="ECO:0000313" key="2">
    <source>
        <dbReference type="Proteomes" id="UP000054538"/>
    </source>
</evidence>
<gene>
    <name evidence="1" type="ORF">PAXRUDRAFT_145344</name>
</gene>
<evidence type="ECO:0000313" key="1">
    <source>
        <dbReference type="EMBL" id="KIK93306.1"/>
    </source>
</evidence>
<reference evidence="1 2" key="1">
    <citation type="submission" date="2014-04" db="EMBL/GenBank/DDBJ databases">
        <authorList>
            <consortium name="DOE Joint Genome Institute"/>
            <person name="Kuo A."/>
            <person name="Kohler A."/>
            <person name="Jargeat P."/>
            <person name="Nagy L.G."/>
            <person name="Floudas D."/>
            <person name="Copeland A."/>
            <person name="Barry K.W."/>
            <person name="Cichocki N."/>
            <person name="Veneault-Fourrey C."/>
            <person name="LaButti K."/>
            <person name="Lindquist E.A."/>
            <person name="Lipzen A."/>
            <person name="Lundell T."/>
            <person name="Morin E."/>
            <person name="Murat C."/>
            <person name="Sun H."/>
            <person name="Tunlid A."/>
            <person name="Henrissat B."/>
            <person name="Grigoriev I.V."/>
            <person name="Hibbett D.S."/>
            <person name="Martin F."/>
            <person name="Nordberg H.P."/>
            <person name="Cantor M.N."/>
            <person name="Hua S.X."/>
        </authorList>
    </citation>
    <scope>NUCLEOTIDE SEQUENCE [LARGE SCALE GENOMIC DNA]</scope>
    <source>
        <strain evidence="1 2">Ve08.2h10</strain>
    </source>
</reference>
<dbReference type="HOGENOM" id="CLU_2004629_0_0_1"/>
<dbReference type="Proteomes" id="UP000054538">
    <property type="component" value="Unassembled WGS sequence"/>
</dbReference>
<dbReference type="AlphaFoldDB" id="A0A0D0DV71"/>